<feature type="compositionally biased region" description="Acidic residues" evidence="1">
    <location>
        <begin position="746"/>
        <end position="757"/>
    </location>
</feature>
<accession>A0A9P4UVE5</accession>
<keyword evidence="3" id="KW-1185">Reference proteome</keyword>
<dbReference type="EMBL" id="MU003765">
    <property type="protein sequence ID" value="KAF2726090.1"/>
    <property type="molecule type" value="Genomic_DNA"/>
</dbReference>
<sequence>MDPDANKTAEEFGTPHEGLRAALPSILPEQRTRLQRQYLNRRRLAQWSHLPEGADIVLRFNNGTTVTFRLLSPPNMTAVRTTGGDGRVTWTRRVRNSNTDPPAPHDWTWYTQYLEENNLPIWFFQPNHLDMLDENAEGAILRLNRAFNPEDRGPENEPQVWFPDTTINEGRPYVFDFNRQDALLVAGNFPSALTQAEERREGYCTVVLPTGHIVIRPRMSVALESDVSGLLTKWLTHDEVLSITGSQAQSARASFAIGGDDVVPPHAPGDVRAQRVVAIEMELGEGSYVNPGEVLNGDGEWDFLTDDDRVHAASLALPTPQQVTEARARGLLPLGVGPDRRPVVVFRPDLRYFNPIDQPVGEGTWRYLSPSVEQLAHLNYGGNAELGLENTPRPTAGEIWTLRQMFTEHGEPGFAEEVDIIWNPVAPNDELESQSQQPLSVPTLPSHIDSAPVAGPPPSHDDEENLEGEIVPGPHGRNPGRVVVRNDRKLLIISPGPHNWQTVDWNPSGNPRAAVGMDQRSTIPKLVHYDQIRTPDGRLLFADRGAVRQDRGEAHKKWAWDNIRGQWKDYKPGNDPDWDWSKVESINGLNKWRDQSYTRWGWPHKRTERRDDYNEAENRWLWQRLSLKPNGRVQQDVKTSRLADTFEERFGYKRSEAALNSKMSRLKRMFRKNQTYKSSEGRGVHKRKQGDAQQIASSRQTEEDDEEYEEGYKDESPTQGEGSVREYDDEDEGEYGGDDGGIKQEEEGDVAEELEED</sequence>
<protein>
    <submittedName>
        <fullName evidence="2">Uncharacterized protein</fullName>
    </submittedName>
</protein>
<evidence type="ECO:0000313" key="3">
    <source>
        <dbReference type="Proteomes" id="UP000799441"/>
    </source>
</evidence>
<comment type="caution">
    <text evidence="2">The sequence shown here is derived from an EMBL/GenBank/DDBJ whole genome shotgun (WGS) entry which is preliminary data.</text>
</comment>
<feature type="region of interest" description="Disordered" evidence="1">
    <location>
        <begin position="670"/>
        <end position="757"/>
    </location>
</feature>
<name>A0A9P4UVE5_9PEZI</name>
<evidence type="ECO:0000313" key="2">
    <source>
        <dbReference type="EMBL" id="KAF2726090.1"/>
    </source>
</evidence>
<gene>
    <name evidence="2" type="ORF">K431DRAFT_809</name>
</gene>
<proteinExistence type="predicted"/>
<dbReference type="OrthoDB" id="3842014at2759"/>
<dbReference type="AlphaFoldDB" id="A0A9P4UVE5"/>
<organism evidence="2 3">
    <name type="scientific">Polychaeton citri CBS 116435</name>
    <dbReference type="NCBI Taxonomy" id="1314669"/>
    <lineage>
        <taxon>Eukaryota</taxon>
        <taxon>Fungi</taxon>
        <taxon>Dikarya</taxon>
        <taxon>Ascomycota</taxon>
        <taxon>Pezizomycotina</taxon>
        <taxon>Dothideomycetes</taxon>
        <taxon>Dothideomycetidae</taxon>
        <taxon>Capnodiales</taxon>
        <taxon>Capnodiaceae</taxon>
        <taxon>Polychaeton</taxon>
    </lineage>
</organism>
<dbReference type="Proteomes" id="UP000799441">
    <property type="component" value="Unassembled WGS sequence"/>
</dbReference>
<feature type="region of interest" description="Disordered" evidence="1">
    <location>
        <begin position="430"/>
        <end position="480"/>
    </location>
</feature>
<evidence type="ECO:0000256" key="1">
    <source>
        <dbReference type="SAM" id="MobiDB-lite"/>
    </source>
</evidence>
<reference evidence="2" key="1">
    <citation type="journal article" date="2020" name="Stud. Mycol.">
        <title>101 Dothideomycetes genomes: a test case for predicting lifestyles and emergence of pathogens.</title>
        <authorList>
            <person name="Haridas S."/>
            <person name="Albert R."/>
            <person name="Binder M."/>
            <person name="Bloem J."/>
            <person name="Labutti K."/>
            <person name="Salamov A."/>
            <person name="Andreopoulos B."/>
            <person name="Baker S."/>
            <person name="Barry K."/>
            <person name="Bills G."/>
            <person name="Bluhm B."/>
            <person name="Cannon C."/>
            <person name="Castanera R."/>
            <person name="Culley D."/>
            <person name="Daum C."/>
            <person name="Ezra D."/>
            <person name="Gonzalez J."/>
            <person name="Henrissat B."/>
            <person name="Kuo A."/>
            <person name="Liang C."/>
            <person name="Lipzen A."/>
            <person name="Lutzoni F."/>
            <person name="Magnuson J."/>
            <person name="Mondo S."/>
            <person name="Nolan M."/>
            <person name="Ohm R."/>
            <person name="Pangilinan J."/>
            <person name="Park H.-J."/>
            <person name="Ramirez L."/>
            <person name="Alfaro M."/>
            <person name="Sun H."/>
            <person name="Tritt A."/>
            <person name="Yoshinaga Y."/>
            <person name="Zwiers L.-H."/>
            <person name="Turgeon B."/>
            <person name="Goodwin S."/>
            <person name="Spatafora J."/>
            <person name="Crous P."/>
            <person name="Grigoriev I."/>
        </authorList>
    </citation>
    <scope>NUCLEOTIDE SEQUENCE</scope>
    <source>
        <strain evidence="2">CBS 116435</strain>
    </source>
</reference>
<feature type="compositionally biased region" description="Acidic residues" evidence="1">
    <location>
        <begin position="727"/>
        <end position="737"/>
    </location>
</feature>